<reference evidence="2" key="1">
    <citation type="journal article" date="2015" name="Genome">
        <title>Whole Genome Sequence of the Non-Microcystin-Producing Microcystis aeruginosa Strain NIES-44.</title>
        <authorList>
            <person name="Okano K."/>
            <person name="Miyata N."/>
            <person name="Ozaki Y."/>
        </authorList>
    </citation>
    <scope>NUCLEOTIDE SEQUENCE [LARGE SCALE GENOMIC DNA]</scope>
    <source>
        <strain evidence="2">NIES-44</strain>
    </source>
</reference>
<sequence>MIVLIAIAPLAARLGNSPTQGERGMTAVYTIPITWGIYL</sequence>
<comment type="caution">
    <text evidence="1">The sequence shown here is derived from an EMBL/GenBank/DDBJ whole genome shotgun (WGS) entry which is preliminary data.</text>
</comment>
<organism evidence="1 2">
    <name type="scientific">Microcystis aeruginosa NIES-44</name>
    <dbReference type="NCBI Taxonomy" id="449439"/>
    <lineage>
        <taxon>Bacteria</taxon>
        <taxon>Bacillati</taxon>
        <taxon>Cyanobacteriota</taxon>
        <taxon>Cyanophyceae</taxon>
        <taxon>Oscillatoriophycideae</taxon>
        <taxon>Chroococcales</taxon>
        <taxon>Microcystaceae</taxon>
        <taxon>Microcystis</taxon>
    </lineage>
</organism>
<proteinExistence type="predicted"/>
<dbReference type="AlphaFoldDB" id="A0A0A1W1M3"/>
<dbReference type="Proteomes" id="UP000030321">
    <property type="component" value="Unassembled WGS sequence"/>
</dbReference>
<dbReference type="EMBL" id="BBPA01000077">
    <property type="protein sequence ID" value="GAL95875.1"/>
    <property type="molecule type" value="Genomic_DNA"/>
</dbReference>
<evidence type="ECO:0000313" key="2">
    <source>
        <dbReference type="Proteomes" id="UP000030321"/>
    </source>
</evidence>
<gene>
    <name evidence="1" type="ORF">N44_04731</name>
</gene>
<evidence type="ECO:0000313" key="1">
    <source>
        <dbReference type="EMBL" id="GAL95875.1"/>
    </source>
</evidence>
<protein>
    <submittedName>
        <fullName evidence="1">Uncharacterized protein</fullName>
    </submittedName>
</protein>
<name>A0A0A1W1M3_MICAE</name>
<accession>A0A0A1W1M3</accession>